<dbReference type="KEGG" id="npu:Npun_R3495"/>
<dbReference type="EMBL" id="CP001037">
    <property type="protein sequence ID" value="ACC81902.1"/>
    <property type="molecule type" value="Genomic_DNA"/>
</dbReference>
<dbReference type="EnsemblBacteria" id="ACC81902">
    <property type="protein sequence ID" value="ACC81902"/>
    <property type="gene ID" value="Npun_R3495"/>
</dbReference>
<dbReference type="AlphaFoldDB" id="B2J151"/>
<dbReference type="PhylomeDB" id="B2J151"/>
<dbReference type="RefSeq" id="WP_012409876.1">
    <property type="nucleotide sequence ID" value="NC_010628.1"/>
</dbReference>
<reference evidence="2" key="1">
    <citation type="submission" date="2008-04" db="EMBL/GenBank/DDBJ databases">
        <title>Complete sequence of chromosome of Nostoc punctiforme ATCC 29133.</title>
        <authorList>
            <consortium name="US DOE Joint Genome Institute"/>
            <person name="Copeland A."/>
            <person name="Lucas S."/>
            <person name="Lapidus A."/>
            <person name="Glavina del Rio T."/>
            <person name="Dalin E."/>
            <person name="Tice H."/>
            <person name="Pitluck S."/>
            <person name="Chain P."/>
            <person name="Malfatti S."/>
            <person name="Shin M."/>
            <person name="Vergez L."/>
            <person name="Schmutz J."/>
            <person name="Larimer F."/>
            <person name="Land M."/>
            <person name="Hauser L."/>
            <person name="Kyrpides N."/>
            <person name="Kim E."/>
            <person name="Meeks J.C."/>
            <person name="Elhai J."/>
            <person name="Campbell E.L."/>
            <person name="Thiel T."/>
            <person name="Longmire J."/>
            <person name="Potts M."/>
            <person name="Atlas R."/>
        </authorList>
    </citation>
    <scope>NUCLEOTIDE SEQUENCE [LARGE SCALE GENOMIC DNA]</scope>
    <source>
        <strain evidence="2">ATCC 29133 / PCC 73102</strain>
    </source>
</reference>
<accession>B2J151</accession>
<keyword evidence="2" id="KW-1185">Reference proteome</keyword>
<reference evidence="1 2" key="2">
    <citation type="journal article" date="2013" name="Plant Physiol.">
        <title>A Nostoc punctiforme Sugar Transporter Necessary to Establish a Cyanobacterium-Plant Symbiosis.</title>
        <authorList>
            <person name="Ekman M."/>
            <person name="Picossi S."/>
            <person name="Campbell E.L."/>
            <person name="Meeks J.C."/>
            <person name="Flores E."/>
        </authorList>
    </citation>
    <scope>NUCLEOTIDE SEQUENCE [LARGE SCALE GENOMIC DNA]</scope>
    <source>
        <strain evidence="2">ATCC 29133 / PCC 73102</strain>
    </source>
</reference>
<dbReference type="OrthoDB" id="513105at2"/>
<dbReference type="Proteomes" id="UP000001191">
    <property type="component" value="Chromosome"/>
</dbReference>
<dbReference type="STRING" id="63737.Npun_R3495"/>
<evidence type="ECO:0000313" key="1">
    <source>
        <dbReference type="EMBL" id="ACC81902.1"/>
    </source>
</evidence>
<protein>
    <submittedName>
        <fullName evidence="1">Uncharacterized protein</fullName>
    </submittedName>
</protein>
<dbReference type="eggNOG" id="ENOG5032YZQ">
    <property type="taxonomic scope" value="Bacteria"/>
</dbReference>
<name>B2J151_NOSP7</name>
<gene>
    <name evidence="1" type="ordered locus">Npun_R3495</name>
</gene>
<organism evidence="1 2">
    <name type="scientific">Nostoc punctiforme (strain ATCC 29133 / PCC 73102)</name>
    <dbReference type="NCBI Taxonomy" id="63737"/>
    <lineage>
        <taxon>Bacteria</taxon>
        <taxon>Bacillati</taxon>
        <taxon>Cyanobacteriota</taxon>
        <taxon>Cyanophyceae</taxon>
        <taxon>Nostocales</taxon>
        <taxon>Nostocaceae</taxon>
        <taxon>Nostoc</taxon>
    </lineage>
</organism>
<evidence type="ECO:0000313" key="2">
    <source>
        <dbReference type="Proteomes" id="UP000001191"/>
    </source>
</evidence>
<dbReference type="HOGENOM" id="CLU_125438_1_0_3"/>
<proteinExistence type="predicted"/>
<sequence>MELLQQQILTLSEKLDALCQVIEQLDAKVTQTFSECSIANTQAKDNYQENGAAGGYQLRRISLNPEMEHKDVLTDGIYLDMHRQSGDNITPEIQIQRLTAQLTAAYNRIAALEEQLLRERIH</sequence>